<dbReference type="Proteomes" id="UP000249590">
    <property type="component" value="Unassembled WGS sequence"/>
</dbReference>
<evidence type="ECO:0000256" key="8">
    <source>
        <dbReference type="ARBA" id="ARBA00022741"/>
    </source>
</evidence>
<evidence type="ECO:0000256" key="2">
    <source>
        <dbReference type="ARBA" id="ARBA00004870"/>
    </source>
</evidence>
<reference evidence="14 15" key="1">
    <citation type="submission" date="2018-05" db="EMBL/GenBank/DDBJ databases">
        <title>Acuticoccus sediminis sp. nov., isolated from deep-sea sediment of Indian Ocean.</title>
        <authorList>
            <person name="Liu X."/>
            <person name="Lai Q."/>
            <person name="Du Y."/>
            <person name="Sun F."/>
            <person name="Zhang X."/>
            <person name="Wang S."/>
            <person name="Shao Z."/>
        </authorList>
    </citation>
    <scope>NUCLEOTIDE SEQUENCE [LARGE SCALE GENOMIC DNA]</scope>
    <source>
        <strain evidence="14 15">PTG4-2</strain>
    </source>
</reference>
<gene>
    <name evidence="13 14" type="primary">lpxK</name>
    <name evidence="14" type="ORF">DLJ53_04140</name>
</gene>
<evidence type="ECO:0000256" key="1">
    <source>
        <dbReference type="ARBA" id="ARBA00002274"/>
    </source>
</evidence>
<comment type="similarity">
    <text evidence="13">Belongs to the LpxK family.</text>
</comment>
<dbReference type="UniPathway" id="UPA00359">
    <property type="reaction ID" value="UER00482"/>
</dbReference>
<evidence type="ECO:0000256" key="9">
    <source>
        <dbReference type="ARBA" id="ARBA00022777"/>
    </source>
</evidence>
<dbReference type="GO" id="GO:0005886">
    <property type="term" value="C:plasma membrane"/>
    <property type="evidence" value="ECO:0007669"/>
    <property type="project" value="TreeGrafter"/>
</dbReference>
<comment type="function">
    <text evidence="1 13">Transfers the gamma-phosphate of ATP to the 4'-position of a tetraacyldisaccharide 1-phosphate intermediate (termed DS-1-P) to form tetraacyldisaccharide 1,4'-bis-phosphate (lipid IVA).</text>
</comment>
<dbReference type="GO" id="GO:0009245">
    <property type="term" value="P:lipid A biosynthetic process"/>
    <property type="evidence" value="ECO:0007669"/>
    <property type="project" value="UniProtKB-UniRule"/>
</dbReference>
<dbReference type="AlphaFoldDB" id="A0A8B2NXW2"/>
<keyword evidence="8 13" id="KW-0547">Nucleotide-binding</keyword>
<evidence type="ECO:0000256" key="12">
    <source>
        <dbReference type="ARBA" id="ARBA00029757"/>
    </source>
</evidence>
<keyword evidence="11 13" id="KW-0443">Lipid metabolism</keyword>
<evidence type="ECO:0000256" key="4">
    <source>
        <dbReference type="ARBA" id="ARBA00016436"/>
    </source>
</evidence>
<comment type="pathway">
    <text evidence="2 13">Glycolipid biosynthesis; lipid IV(A) biosynthesis; lipid IV(A) from (3R)-3-hydroxytetradecanoyl-[acyl-carrier-protein] and UDP-N-acetyl-alpha-D-glucosamine: step 6/6.</text>
</comment>
<evidence type="ECO:0000256" key="13">
    <source>
        <dbReference type="HAMAP-Rule" id="MF_00409"/>
    </source>
</evidence>
<dbReference type="InterPro" id="IPR027417">
    <property type="entry name" value="P-loop_NTPase"/>
</dbReference>
<name>A0A8B2NXW2_9HYPH</name>
<evidence type="ECO:0000313" key="14">
    <source>
        <dbReference type="EMBL" id="RAI03681.1"/>
    </source>
</evidence>
<evidence type="ECO:0000256" key="3">
    <source>
        <dbReference type="ARBA" id="ARBA00012071"/>
    </source>
</evidence>
<dbReference type="GO" id="GO:0009029">
    <property type="term" value="F:lipid-A 4'-kinase activity"/>
    <property type="evidence" value="ECO:0007669"/>
    <property type="project" value="UniProtKB-UniRule"/>
</dbReference>
<keyword evidence="9 13" id="KW-0418">Kinase</keyword>
<dbReference type="GO" id="GO:0009244">
    <property type="term" value="P:lipopolysaccharide core region biosynthetic process"/>
    <property type="evidence" value="ECO:0007669"/>
    <property type="project" value="TreeGrafter"/>
</dbReference>
<comment type="caution">
    <text evidence="14">The sequence shown here is derived from an EMBL/GenBank/DDBJ whole genome shotgun (WGS) entry which is preliminary data.</text>
</comment>
<keyword evidence="7 13" id="KW-0808">Transferase</keyword>
<protein>
    <recommendedName>
        <fullName evidence="4 13">Tetraacyldisaccharide 4'-kinase</fullName>
        <ecNumber evidence="3 13">2.7.1.130</ecNumber>
    </recommendedName>
    <alternativeName>
        <fullName evidence="12 13">Lipid A 4'-kinase</fullName>
    </alternativeName>
</protein>
<dbReference type="EMBL" id="QHHQ01000001">
    <property type="protein sequence ID" value="RAI03681.1"/>
    <property type="molecule type" value="Genomic_DNA"/>
</dbReference>
<comment type="catalytic activity">
    <reaction evidence="13">
        <text>a lipid A disaccharide + ATP = a lipid IVA + ADP + H(+)</text>
        <dbReference type="Rhea" id="RHEA:67840"/>
        <dbReference type="ChEBI" id="CHEBI:15378"/>
        <dbReference type="ChEBI" id="CHEBI:30616"/>
        <dbReference type="ChEBI" id="CHEBI:176343"/>
        <dbReference type="ChEBI" id="CHEBI:176425"/>
        <dbReference type="ChEBI" id="CHEBI:456216"/>
        <dbReference type="EC" id="2.7.1.130"/>
    </reaction>
</comment>
<keyword evidence="10 13" id="KW-0067">ATP-binding</keyword>
<dbReference type="NCBIfam" id="TIGR00682">
    <property type="entry name" value="lpxK"/>
    <property type="match status" value="1"/>
</dbReference>
<evidence type="ECO:0000313" key="15">
    <source>
        <dbReference type="Proteomes" id="UP000249590"/>
    </source>
</evidence>
<dbReference type="EC" id="2.7.1.130" evidence="3 13"/>
<keyword evidence="15" id="KW-1185">Reference proteome</keyword>
<evidence type="ECO:0000256" key="7">
    <source>
        <dbReference type="ARBA" id="ARBA00022679"/>
    </source>
</evidence>
<evidence type="ECO:0000256" key="10">
    <source>
        <dbReference type="ARBA" id="ARBA00022840"/>
    </source>
</evidence>
<dbReference type="SUPFAM" id="SSF52540">
    <property type="entry name" value="P-loop containing nucleoside triphosphate hydrolases"/>
    <property type="match status" value="1"/>
</dbReference>
<keyword evidence="6 13" id="KW-0441">Lipid A biosynthesis</keyword>
<dbReference type="InterPro" id="IPR003758">
    <property type="entry name" value="LpxK"/>
</dbReference>
<organism evidence="14 15">
    <name type="scientific">Acuticoccus sediminis</name>
    <dbReference type="NCBI Taxonomy" id="2184697"/>
    <lineage>
        <taxon>Bacteria</taxon>
        <taxon>Pseudomonadati</taxon>
        <taxon>Pseudomonadota</taxon>
        <taxon>Alphaproteobacteria</taxon>
        <taxon>Hyphomicrobiales</taxon>
        <taxon>Amorphaceae</taxon>
        <taxon>Acuticoccus</taxon>
    </lineage>
</organism>
<dbReference type="Pfam" id="PF02606">
    <property type="entry name" value="LpxK"/>
    <property type="match status" value="1"/>
</dbReference>
<keyword evidence="5 13" id="KW-0444">Lipid biosynthesis</keyword>
<sequence>MVAGHGGAEMKAPGFWWADRPGLAAALLAPAGWVVGTVAARRMRRPAGVRLDIPVICIGNPTVGGAGKTPVAIAVARALQAAGARPVFLTRGYGGKATAPRAVAGDPAGEVGDEPLLLAEVSPTVVSPDRVAGGRLAATLGDVVVMDDGYQNPGLAKTWSAMVVDAAVGIGNGAVTPAGPMRAPLPAHAGADAWLVVVGDDTRRAPLPPVPGPVHEVRLRAASAEPLAGRPVVAFAGIGRPSKFFASVEGLGADMRERHAFADHHPYAEADAARLLARAQAAGAQPVTTAKDMVRLRSGGPTARRLAEAALVVTVEAELPDEVVAAVTGLVRPSS</sequence>
<accession>A0A8B2NXW2</accession>
<dbReference type="PANTHER" id="PTHR42724">
    <property type="entry name" value="TETRAACYLDISACCHARIDE 4'-KINASE"/>
    <property type="match status" value="1"/>
</dbReference>
<dbReference type="HAMAP" id="MF_00409">
    <property type="entry name" value="LpxK"/>
    <property type="match status" value="1"/>
</dbReference>
<evidence type="ECO:0000256" key="6">
    <source>
        <dbReference type="ARBA" id="ARBA00022556"/>
    </source>
</evidence>
<proteinExistence type="inferred from homology"/>
<dbReference type="GO" id="GO:0005524">
    <property type="term" value="F:ATP binding"/>
    <property type="evidence" value="ECO:0007669"/>
    <property type="project" value="UniProtKB-UniRule"/>
</dbReference>
<dbReference type="PANTHER" id="PTHR42724:SF1">
    <property type="entry name" value="TETRAACYLDISACCHARIDE 4'-KINASE, MITOCHONDRIAL-RELATED"/>
    <property type="match status" value="1"/>
</dbReference>
<evidence type="ECO:0000256" key="5">
    <source>
        <dbReference type="ARBA" id="ARBA00022516"/>
    </source>
</evidence>
<feature type="binding site" evidence="13">
    <location>
        <begin position="62"/>
        <end position="69"/>
    </location>
    <ligand>
        <name>ATP</name>
        <dbReference type="ChEBI" id="CHEBI:30616"/>
    </ligand>
</feature>
<evidence type="ECO:0000256" key="11">
    <source>
        <dbReference type="ARBA" id="ARBA00023098"/>
    </source>
</evidence>